<dbReference type="SUPFAM" id="SSF103473">
    <property type="entry name" value="MFS general substrate transporter"/>
    <property type="match status" value="1"/>
</dbReference>
<dbReference type="InterPro" id="IPR005829">
    <property type="entry name" value="Sugar_transporter_CS"/>
</dbReference>
<dbReference type="InterPro" id="IPR050820">
    <property type="entry name" value="MFS_Sugar_Transporter"/>
</dbReference>
<comment type="caution">
    <text evidence="11">The sequence shown here is derived from an EMBL/GenBank/DDBJ whole genome shotgun (WGS) entry which is preliminary data.</text>
</comment>
<evidence type="ECO:0000256" key="3">
    <source>
        <dbReference type="ARBA" id="ARBA00022448"/>
    </source>
</evidence>
<proteinExistence type="inferred from homology"/>
<dbReference type="PROSITE" id="PS00217">
    <property type="entry name" value="SUGAR_TRANSPORT_2"/>
    <property type="match status" value="1"/>
</dbReference>
<feature type="transmembrane region" description="Helical" evidence="9">
    <location>
        <begin position="47"/>
        <end position="73"/>
    </location>
</feature>
<keyword evidence="12" id="KW-1185">Reference proteome</keyword>
<evidence type="ECO:0000256" key="2">
    <source>
        <dbReference type="ARBA" id="ARBA00010992"/>
    </source>
</evidence>
<feature type="transmembrane region" description="Helical" evidence="9">
    <location>
        <begin position="151"/>
        <end position="168"/>
    </location>
</feature>
<gene>
    <name evidence="11" type="ORF">WJX74_007979</name>
</gene>
<evidence type="ECO:0000256" key="9">
    <source>
        <dbReference type="SAM" id="Phobius"/>
    </source>
</evidence>
<comment type="subcellular location">
    <subcellularLocation>
        <location evidence="1">Membrane</location>
        <topology evidence="1">Multi-pass membrane protein</topology>
    </subcellularLocation>
</comment>
<dbReference type="GO" id="GO:0022857">
    <property type="term" value="F:transmembrane transporter activity"/>
    <property type="evidence" value="ECO:0007669"/>
    <property type="project" value="InterPro"/>
</dbReference>
<dbReference type="CDD" id="cd17362">
    <property type="entry name" value="MFS_GLUT10_12_Class3_like"/>
    <property type="match status" value="1"/>
</dbReference>
<dbReference type="PROSITE" id="PS50850">
    <property type="entry name" value="MFS"/>
    <property type="match status" value="1"/>
</dbReference>
<feature type="transmembrane region" description="Helical" evidence="9">
    <location>
        <begin position="366"/>
        <end position="388"/>
    </location>
</feature>
<evidence type="ECO:0000313" key="11">
    <source>
        <dbReference type="EMBL" id="KAK9824931.1"/>
    </source>
</evidence>
<dbReference type="GO" id="GO:0005737">
    <property type="term" value="C:cytoplasm"/>
    <property type="evidence" value="ECO:0007669"/>
    <property type="project" value="UniProtKB-ARBA"/>
</dbReference>
<dbReference type="GO" id="GO:1904659">
    <property type="term" value="P:D-glucose transmembrane transport"/>
    <property type="evidence" value="ECO:0007669"/>
    <property type="project" value="UniProtKB-ARBA"/>
</dbReference>
<protein>
    <recommendedName>
        <fullName evidence="10">Major facilitator superfamily (MFS) profile domain-containing protein</fullName>
    </recommendedName>
</protein>
<keyword evidence="3 7" id="KW-0813">Transport</keyword>
<feature type="domain" description="Major facilitator superfamily (MFS) profile" evidence="10">
    <location>
        <begin position="48"/>
        <end position="488"/>
    </location>
</feature>
<evidence type="ECO:0000256" key="6">
    <source>
        <dbReference type="ARBA" id="ARBA00023136"/>
    </source>
</evidence>
<name>A0AAW1QUN7_9CHLO</name>
<evidence type="ECO:0000313" key="12">
    <source>
        <dbReference type="Proteomes" id="UP001438707"/>
    </source>
</evidence>
<evidence type="ECO:0000256" key="7">
    <source>
        <dbReference type="RuleBase" id="RU003346"/>
    </source>
</evidence>
<dbReference type="NCBIfam" id="TIGR00879">
    <property type="entry name" value="SP"/>
    <property type="match status" value="1"/>
</dbReference>
<feature type="transmembrane region" description="Helical" evidence="9">
    <location>
        <begin position="341"/>
        <end position="359"/>
    </location>
</feature>
<feature type="transmembrane region" description="Helical" evidence="9">
    <location>
        <begin position="465"/>
        <end position="484"/>
    </location>
</feature>
<dbReference type="Proteomes" id="UP001438707">
    <property type="component" value="Unassembled WGS sequence"/>
</dbReference>
<reference evidence="11 12" key="1">
    <citation type="journal article" date="2024" name="Nat. Commun.">
        <title>Phylogenomics reveals the evolutionary origins of lichenization in chlorophyte algae.</title>
        <authorList>
            <person name="Puginier C."/>
            <person name="Libourel C."/>
            <person name="Otte J."/>
            <person name="Skaloud P."/>
            <person name="Haon M."/>
            <person name="Grisel S."/>
            <person name="Petersen M."/>
            <person name="Berrin J.G."/>
            <person name="Delaux P.M."/>
            <person name="Dal Grande F."/>
            <person name="Keller J."/>
        </authorList>
    </citation>
    <scope>NUCLEOTIDE SEQUENCE [LARGE SCALE GENOMIC DNA]</scope>
    <source>
        <strain evidence="11 12">SAG 2145</strain>
    </source>
</reference>
<dbReference type="InterPro" id="IPR005828">
    <property type="entry name" value="MFS_sugar_transport-like"/>
</dbReference>
<feature type="transmembrane region" description="Helical" evidence="9">
    <location>
        <begin position="210"/>
        <end position="229"/>
    </location>
</feature>
<dbReference type="PROSITE" id="PS00216">
    <property type="entry name" value="SUGAR_TRANSPORT_1"/>
    <property type="match status" value="1"/>
</dbReference>
<keyword evidence="4 9" id="KW-0812">Transmembrane</keyword>
<dbReference type="PANTHER" id="PTHR48023">
    <property type="entry name" value="D-XYLOSE-PROTON SYMPORTER-LIKE 2"/>
    <property type="match status" value="1"/>
</dbReference>
<dbReference type="InterPro" id="IPR003663">
    <property type="entry name" value="Sugar/inositol_transpt"/>
</dbReference>
<organism evidence="11 12">
    <name type="scientific">Apatococcus lobatus</name>
    <dbReference type="NCBI Taxonomy" id="904363"/>
    <lineage>
        <taxon>Eukaryota</taxon>
        <taxon>Viridiplantae</taxon>
        <taxon>Chlorophyta</taxon>
        <taxon>core chlorophytes</taxon>
        <taxon>Trebouxiophyceae</taxon>
        <taxon>Chlorellales</taxon>
        <taxon>Chlorellaceae</taxon>
        <taxon>Apatococcus</taxon>
    </lineage>
</organism>
<feature type="compositionally biased region" description="Basic and acidic residues" evidence="8">
    <location>
        <begin position="7"/>
        <end position="19"/>
    </location>
</feature>
<feature type="region of interest" description="Disordered" evidence="8">
    <location>
        <begin position="1"/>
        <end position="33"/>
    </location>
</feature>
<dbReference type="PRINTS" id="PR00171">
    <property type="entry name" value="SUGRTRNSPORT"/>
</dbReference>
<evidence type="ECO:0000256" key="5">
    <source>
        <dbReference type="ARBA" id="ARBA00022989"/>
    </source>
</evidence>
<evidence type="ECO:0000256" key="8">
    <source>
        <dbReference type="SAM" id="MobiDB-lite"/>
    </source>
</evidence>
<evidence type="ECO:0000256" key="4">
    <source>
        <dbReference type="ARBA" id="ARBA00022692"/>
    </source>
</evidence>
<feature type="transmembrane region" description="Helical" evidence="9">
    <location>
        <begin position="180"/>
        <end position="198"/>
    </location>
</feature>
<evidence type="ECO:0000259" key="10">
    <source>
        <dbReference type="PROSITE" id="PS50850"/>
    </source>
</evidence>
<dbReference type="InterPro" id="IPR020846">
    <property type="entry name" value="MFS_dom"/>
</dbReference>
<dbReference type="FunFam" id="1.20.1250.20:FF:000118">
    <property type="entry name" value="D-xylose-proton symporter-like 3, chloroplastic"/>
    <property type="match status" value="1"/>
</dbReference>
<dbReference type="AlphaFoldDB" id="A0AAW1QUN7"/>
<keyword evidence="5 9" id="KW-1133">Transmembrane helix</keyword>
<dbReference type="InterPro" id="IPR036259">
    <property type="entry name" value="MFS_trans_sf"/>
</dbReference>
<comment type="similarity">
    <text evidence="2 7">Belongs to the major facilitator superfamily. Sugar transporter (TC 2.A.1.1) family.</text>
</comment>
<dbReference type="GO" id="GO:0016020">
    <property type="term" value="C:membrane"/>
    <property type="evidence" value="ECO:0007669"/>
    <property type="project" value="UniProtKB-SubCell"/>
</dbReference>
<feature type="transmembrane region" description="Helical" evidence="9">
    <location>
        <begin position="122"/>
        <end position="145"/>
    </location>
</feature>
<accession>A0AAW1QUN7</accession>
<feature type="transmembrane region" description="Helical" evidence="9">
    <location>
        <begin position="400"/>
        <end position="422"/>
    </location>
</feature>
<dbReference type="PANTHER" id="PTHR48023:SF4">
    <property type="entry name" value="D-XYLOSE-PROTON SYMPORTER-LIKE 2"/>
    <property type="match status" value="1"/>
</dbReference>
<keyword evidence="6 9" id="KW-0472">Membrane</keyword>
<feature type="transmembrane region" description="Helical" evidence="9">
    <location>
        <begin position="93"/>
        <end position="113"/>
    </location>
</feature>
<evidence type="ECO:0000256" key="1">
    <source>
        <dbReference type="ARBA" id="ARBA00004141"/>
    </source>
</evidence>
<dbReference type="Pfam" id="PF00083">
    <property type="entry name" value="Sugar_tr"/>
    <property type="match status" value="1"/>
</dbReference>
<dbReference type="Gene3D" id="1.20.1250.20">
    <property type="entry name" value="MFS general substrate transporter like domains"/>
    <property type="match status" value="1"/>
</dbReference>
<dbReference type="EMBL" id="JALJOS010000027">
    <property type="protein sequence ID" value="KAK9824931.1"/>
    <property type="molecule type" value="Genomic_DNA"/>
</dbReference>
<sequence length="503" mass="52954">MPASPRLARESGERSESRPRYSSLQARSGGAATTEQEQPIDWFITSLLFLFPAFGGLLFGYDIGATSGAIVSLKSAATSGTTWYELSPLQSGLAVSSGLLGALAGSGGAFAFGEKLGRRRELLLAAACYGIATLVTASAGSYPQLLAGRTLYGLGIGFAMHAAPAYIAETTPARVRGLLISLKEGFIVVGILLGYLASSQFIDSVGGWRYMYGLSLLPAILLGAGMLWLPESPRWLLLSGASEEEATANCCRARGQYGRDEGAVRSDVSDMASTMQASRSSTEEAGFSALFKGRNLRPLTIGMSLMLFQQITGQPSVLYYATEIFEKAGFASQSDASKVSVGLGFFKLVMTGLAVLTVDSWGRRPLLLLGVSLLTVALAALSAVNTFLPASSPTATWTSVVALLLYVGAYQASFGPISWLMVGEVFPLAVRGPAAALASLTNFGSNFLVSLVLPTVQDSLGLGTTYAVFAGIGIVSLITIYNIVPETRGKTLEEIEALWDKDQ</sequence>